<evidence type="ECO:0000313" key="1">
    <source>
        <dbReference type="EMBL" id="QYX33346.1"/>
    </source>
</evidence>
<keyword evidence="2" id="KW-1185">Reference proteome</keyword>
<sequence>MNKIAINPDLANVDYTDLLDKIIQVLQNKQIFTISADNKRVKVDMNEVVNEVIKLTPHNPLGNERILRSATLNFIPGTEDLFREKIKQIVVYIQSHLQREITTKTGDHQIDRVTFIKTLISDLQTFKGEYKKHEKTQEILLDFTYPFKEAKDLQKQRLTIKKDERNKNKQLLKAHKVKIHIDKPRDFNATLLTGINNYLDITFADANTEDREDLEYIIENLEKNTNSDIYSLQNLVNQETLGKLKKLAKIRYLEYLLEQIDDKNQGKIYLEDLIRRLKLLEDYINDSNKADGEYQVNYGGISVNYQTMFSRSEAYDILPIIPIIEGYLGEAENPHREDIEFTFGLKLKLNGKVQTDGGKTAFDYHLNLLDPDSDYHKKELANESTKFTFVNKILKIGFLYYFIFASRPNLASDLEYNPIETLEKNVLPILRGNDEEAKRKLFKSWIEGFKKLNVAEKIKTLKNSLTSLIKHKTPFPVRNYPVHISVKNSILETDIDTINERQTIFKEALRRNFKDCLKYINLGNATTQDNLLITLPGNISISEIQFLETEEKETFDMKYDLTPGVGVLPVIFLAMKEGGNFYHKHLQHRNLLVFPHRSENDKLEEHQEFIYKITYSLLAYLCLHVILEKQSKTFLPLFRIHLNDKTDNAPIEKFILALTKVLSHLFNDGYRSNEQGIVITKTSNLKFTIPNSLSSLYSVFPKKFTFAPTDKFTFQELKKLAIIVVSSRESDSRWNIKDKKANLMGEIITLETENKTARVQLFKTFSENYDDHQKMFEYPTVVVDNVDKLYQRGYRHFIYIAKVPYSSTLHITQVDKKEELFFMSENVIKSLKKERHDIKIYPMFFEKYYAVKLETPQATSLYIQDTLELTNLVEDSNKQSVIFFNLFNGLKVADDVNYHGVMSYATLLNIYEGILDDKDIKEGLIYDDSQLKNEILQCLTLFHFSRYEKSGKLQLKLDPYQNLIGDESVSKSAMFSHIRGKGEFNSLAFLTYVKSILLGKE</sequence>
<dbReference type="RefSeq" id="WP_220611112.1">
    <property type="nucleotide sequence ID" value="NZ_CP080598.1"/>
</dbReference>
<protein>
    <submittedName>
        <fullName evidence="1">Uncharacterized protein</fullName>
    </submittedName>
</protein>
<dbReference type="Proteomes" id="UP000826540">
    <property type="component" value="Chromosome"/>
</dbReference>
<organism evidence="1 2">
    <name type="scientific">Sphaerospermopsis torques-reginae ITEP-024</name>
    <dbReference type="NCBI Taxonomy" id="984208"/>
    <lineage>
        <taxon>Bacteria</taxon>
        <taxon>Bacillati</taxon>
        <taxon>Cyanobacteriota</taxon>
        <taxon>Cyanophyceae</taxon>
        <taxon>Nostocales</taxon>
        <taxon>Aphanizomenonaceae</taxon>
        <taxon>Sphaerospermopsis</taxon>
        <taxon>Sphaerospermopsis torques-reginae</taxon>
    </lineage>
</organism>
<proteinExistence type="predicted"/>
<name>A0ABX8X4D2_9CYAN</name>
<accession>A0ABX8X4D2</accession>
<evidence type="ECO:0000313" key="2">
    <source>
        <dbReference type="Proteomes" id="UP000826540"/>
    </source>
</evidence>
<gene>
    <name evidence="1" type="ORF">K2F26_08525</name>
</gene>
<dbReference type="EMBL" id="CP080598">
    <property type="protein sequence ID" value="QYX33346.1"/>
    <property type="molecule type" value="Genomic_DNA"/>
</dbReference>
<reference evidence="1 2" key="1">
    <citation type="journal article" date="2022" name="J. Am. Chem. Soc.">
        <title>Biosynthesis of Guanitoxin Enables Global Environmental Detection in Freshwater Cyanobacteria.</title>
        <authorList>
            <person name="Lima S.T."/>
            <person name="Fallon T.R."/>
            <person name="Cordoza J.L."/>
            <person name="Chekan J.R."/>
            <person name="Delbaje E."/>
            <person name="Hopiavuori A.R."/>
            <person name="Alvarenga D.O."/>
            <person name="Wood S.M."/>
            <person name="Luhavaya H."/>
            <person name="Baumgartner J.T."/>
            <person name="Dorr F.A."/>
            <person name="Etchegaray A."/>
            <person name="Pinto E."/>
            <person name="McKinnie S.M.K."/>
            <person name="Fiore M.F."/>
            <person name="Moore B.S."/>
        </authorList>
    </citation>
    <scope>NUCLEOTIDE SEQUENCE [LARGE SCALE GENOMIC DNA]</scope>
    <source>
        <strain evidence="1 2">ITEP-024</strain>
    </source>
</reference>